<comment type="caution">
    <text evidence="2">The sequence shown here is derived from an EMBL/GenBank/DDBJ whole genome shotgun (WGS) entry which is preliminary data.</text>
</comment>
<gene>
    <name evidence="2" type="ORF">AZE42_13309</name>
</gene>
<evidence type="ECO:0000313" key="3">
    <source>
        <dbReference type="Proteomes" id="UP000183567"/>
    </source>
</evidence>
<proteinExistence type="predicted"/>
<evidence type="ECO:0000313" key="2">
    <source>
        <dbReference type="EMBL" id="OJA19637.1"/>
    </source>
</evidence>
<feature type="compositionally biased region" description="Basic residues" evidence="1">
    <location>
        <begin position="81"/>
        <end position="92"/>
    </location>
</feature>
<dbReference type="AlphaFoldDB" id="A0A1J8QFC7"/>
<protein>
    <submittedName>
        <fullName evidence="2">Uncharacterized protein</fullName>
    </submittedName>
</protein>
<organism evidence="2 3">
    <name type="scientific">Rhizopogon vesiculosus</name>
    <dbReference type="NCBI Taxonomy" id="180088"/>
    <lineage>
        <taxon>Eukaryota</taxon>
        <taxon>Fungi</taxon>
        <taxon>Dikarya</taxon>
        <taxon>Basidiomycota</taxon>
        <taxon>Agaricomycotina</taxon>
        <taxon>Agaricomycetes</taxon>
        <taxon>Agaricomycetidae</taxon>
        <taxon>Boletales</taxon>
        <taxon>Suillineae</taxon>
        <taxon>Rhizopogonaceae</taxon>
        <taxon>Rhizopogon</taxon>
    </lineage>
</organism>
<accession>A0A1J8QFC7</accession>
<feature type="region of interest" description="Disordered" evidence="1">
    <location>
        <begin position="61"/>
        <end position="92"/>
    </location>
</feature>
<evidence type="ECO:0000256" key="1">
    <source>
        <dbReference type="SAM" id="MobiDB-lite"/>
    </source>
</evidence>
<dbReference type="Proteomes" id="UP000183567">
    <property type="component" value="Unassembled WGS sequence"/>
</dbReference>
<sequence length="92" mass="10347">MAAHLQLSILLRFRVSIVNHVPHLIELDDRIVEIPAHCEPDIYGVLSTSTLAESYELHEPSEALPTATAGPDDMDEQLGYGKRKQRRTANRQ</sequence>
<dbReference type="OrthoDB" id="10398151at2759"/>
<keyword evidence="3" id="KW-1185">Reference proteome</keyword>
<reference evidence="2 3" key="1">
    <citation type="submission" date="2016-03" db="EMBL/GenBank/DDBJ databases">
        <title>Comparative genomics of the ectomycorrhizal sister species Rhizopogon vinicolor and Rhizopogon vesiculosus (Basidiomycota: Boletales) reveals a divergence of the mating type B locus.</title>
        <authorList>
            <person name="Mujic A.B."/>
            <person name="Kuo A."/>
            <person name="Tritt A."/>
            <person name="Lipzen A."/>
            <person name="Chen C."/>
            <person name="Johnson J."/>
            <person name="Sharma A."/>
            <person name="Barry K."/>
            <person name="Grigoriev I.V."/>
            <person name="Spatafora J.W."/>
        </authorList>
    </citation>
    <scope>NUCLEOTIDE SEQUENCE [LARGE SCALE GENOMIC DNA]</scope>
    <source>
        <strain evidence="2 3">AM-OR11-056</strain>
    </source>
</reference>
<dbReference type="EMBL" id="LVVM01000960">
    <property type="protein sequence ID" value="OJA19637.1"/>
    <property type="molecule type" value="Genomic_DNA"/>
</dbReference>
<name>A0A1J8QFC7_9AGAM</name>